<protein>
    <recommendedName>
        <fullName evidence="10">Protein strawberry notch homolog 2</fullName>
    </recommendedName>
</protein>
<evidence type="ECO:0000256" key="1">
    <source>
        <dbReference type="ARBA" id="ARBA00006992"/>
    </source>
</evidence>
<keyword evidence="7" id="KW-0804">Transcription</keyword>
<evidence type="ECO:0000256" key="8">
    <source>
        <dbReference type="ARBA" id="ARBA00055221"/>
    </source>
</evidence>
<name>A0A673JZB2_9TELE</name>
<keyword evidence="4" id="KW-0892">Osteogenesis</keyword>
<feature type="domain" description="Helicase ATP-binding" evidence="11">
    <location>
        <begin position="51"/>
        <end position="208"/>
    </location>
</feature>
<evidence type="ECO:0000313" key="13">
    <source>
        <dbReference type="Proteomes" id="UP000472270"/>
    </source>
</evidence>
<dbReference type="InterPro" id="IPR039187">
    <property type="entry name" value="SNO_AAA"/>
</dbReference>
<dbReference type="FunFam" id="3.40.50.300:FF:003990">
    <property type="entry name" value="Si:ch73-63e15.2"/>
    <property type="match status" value="1"/>
</dbReference>
<dbReference type="GO" id="GO:0031490">
    <property type="term" value="F:chromatin DNA binding"/>
    <property type="evidence" value="ECO:0007669"/>
    <property type="project" value="TreeGrafter"/>
</dbReference>
<dbReference type="SUPFAM" id="SSF52540">
    <property type="entry name" value="P-loop containing nucleoside triphosphate hydrolases"/>
    <property type="match status" value="2"/>
</dbReference>
<evidence type="ECO:0000256" key="7">
    <source>
        <dbReference type="ARBA" id="ARBA00023163"/>
    </source>
</evidence>
<evidence type="ECO:0000313" key="12">
    <source>
        <dbReference type="Ensembl" id="ENSSRHP00000057375.1"/>
    </source>
</evidence>
<organism evidence="12 13">
    <name type="scientific">Sinocyclocheilus rhinocerous</name>
    <dbReference type="NCBI Taxonomy" id="307959"/>
    <lineage>
        <taxon>Eukaryota</taxon>
        <taxon>Metazoa</taxon>
        <taxon>Chordata</taxon>
        <taxon>Craniata</taxon>
        <taxon>Vertebrata</taxon>
        <taxon>Euteleostomi</taxon>
        <taxon>Actinopterygii</taxon>
        <taxon>Neopterygii</taxon>
        <taxon>Teleostei</taxon>
        <taxon>Ostariophysi</taxon>
        <taxon>Cypriniformes</taxon>
        <taxon>Cyprinidae</taxon>
        <taxon>Cyprininae</taxon>
        <taxon>Sinocyclocheilus</taxon>
    </lineage>
</organism>
<evidence type="ECO:0000256" key="3">
    <source>
        <dbReference type="ARBA" id="ARBA00022782"/>
    </source>
</evidence>
<dbReference type="InterPro" id="IPR026741">
    <property type="entry name" value="SNO"/>
</dbReference>
<dbReference type="AlphaFoldDB" id="A0A673JZB2"/>
<keyword evidence="2" id="KW-0678">Repressor</keyword>
<evidence type="ECO:0000256" key="10">
    <source>
        <dbReference type="ARBA" id="ARBA00073423"/>
    </source>
</evidence>
<evidence type="ECO:0000256" key="9">
    <source>
        <dbReference type="ARBA" id="ARBA00063805"/>
    </source>
</evidence>
<keyword evidence="13" id="KW-1185">Reference proteome</keyword>
<dbReference type="GO" id="GO:0071354">
    <property type="term" value="P:cellular response to interleukin-6"/>
    <property type="evidence" value="ECO:0007669"/>
    <property type="project" value="UniProtKB-ARBA"/>
</dbReference>
<dbReference type="InterPro" id="IPR026937">
    <property type="entry name" value="SBNO_Helicase_C_dom"/>
</dbReference>
<reference evidence="12" key="1">
    <citation type="submission" date="2025-08" db="UniProtKB">
        <authorList>
            <consortium name="Ensembl"/>
        </authorList>
    </citation>
    <scope>IDENTIFICATION</scope>
</reference>
<dbReference type="Pfam" id="PF25373">
    <property type="entry name" value="SBNO"/>
    <property type="match status" value="1"/>
</dbReference>
<comment type="function">
    <text evidence="8">Acts as a transcriptional coregulator, that can have both coactivator and corepressor functions. Inhibits the DCSTAMP-repressive activity of TAL1, hence enhancing the access of the transcription factor MITF to the DC-STAMP promoter in osteoclast. Plays a role in bone homeostasis; required as a positive regulator in TNFSF11//RANKL-mediated osteoclast fusion via a DCSTAMP-dependent pathway. May also be required in the regulation of osteoblast differentiation. Involved in the transcriptional corepression of NF-kappaB in macrophages. Plays a role as a regulator in the pro-inflammatory cascade.</text>
</comment>
<evidence type="ECO:0000256" key="2">
    <source>
        <dbReference type="ARBA" id="ARBA00022491"/>
    </source>
</evidence>
<dbReference type="GO" id="GO:0005634">
    <property type="term" value="C:nucleus"/>
    <property type="evidence" value="ECO:0007669"/>
    <property type="project" value="TreeGrafter"/>
</dbReference>
<dbReference type="GO" id="GO:0030154">
    <property type="term" value="P:cell differentiation"/>
    <property type="evidence" value="ECO:0007669"/>
    <property type="project" value="UniProtKB-KW"/>
</dbReference>
<keyword evidence="6" id="KW-0010">Activator</keyword>
<proteinExistence type="inferred from homology"/>
<dbReference type="Gene3D" id="3.40.50.300">
    <property type="entry name" value="P-loop containing nucleotide triphosphate hydrolases"/>
    <property type="match status" value="2"/>
</dbReference>
<evidence type="ECO:0000259" key="11">
    <source>
        <dbReference type="PROSITE" id="PS51192"/>
    </source>
</evidence>
<dbReference type="Pfam" id="PF13872">
    <property type="entry name" value="AAA_34"/>
    <property type="match status" value="1"/>
</dbReference>
<dbReference type="InterPro" id="IPR014001">
    <property type="entry name" value="Helicase_ATP-bd"/>
</dbReference>
<dbReference type="Proteomes" id="UP000472270">
    <property type="component" value="Unassembled WGS sequence"/>
</dbReference>
<accession>A0A673JZB2</accession>
<keyword evidence="5" id="KW-0805">Transcription regulation</keyword>
<dbReference type="GO" id="GO:0002281">
    <property type="term" value="P:macrophage activation involved in immune response"/>
    <property type="evidence" value="ECO:0007669"/>
    <property type="project" value="UniProtKB-ARBA"/>
</dbReference>
<comment type="similarity">
    <text evidence="1">Belongs to the SBNO family.</text>
</comment>
<dbReference type="GO" id="GO:0001503">
    <property type="term" value="P:ossification"/>
    <property type="evidence" value="ECO:0007669"/>
    <property type="project" value="UniProtKB-KW"/>
</dbReference>
<dbReference type="PANTHER" id="PTHR12706:SF5">
    <property type="entry name" value="PROTEIN STRAWBERRY NOTCH HOMOLOG 2"/>
    <property type="match status" value="1"/>
</dbReference>
<dbReference type="InterPro" id="IPR027417">
    <property type="entry name" value="P-loop_NTPase"/>
</dbReference>
<evidence type="ECO:0000256" key="5">
    <source>
        <dbReference type="ARBA" id="ARBA00023015"/>
    </source>
</evidence>
<sequence>EEEEEVEVEEAEELGHVDTYADYRPSKSKIGISHPDRVVETNTLSSQHEVILQKNQRAGFLIGDGAGVGKGRTVAGIILENYLKGRKKALWFSVSNDLKYDAERDLQDIGASNIQVHALNKIKYGDTATSEGVLFATYSALIGESQAGGQLRTRLKQILDWCEPGFDGVIIFDECHKAKNATSTKMGKAVLDLQNKLPSARVIYASATGASEPKNMIYMSRLGIWGEGTPFRTFDDFLHTIEKRGVGAMEIVAMDMKVSGMYIARQLSFSGVSFRIEEISLDDDFKLVYNKAAKLVTLAEFIQAADELCMSSRKSLWGQFWSSHQRFFKYLCIAAKVRCLVELAKKELEAGKCVVIGLQSTGEARTREVLDENDGHLDRFVSAAEGVFQSLVLKHFPSEKQRREKGAGNKRKRESCRALVSLSIHSKAIDLRFHPSLARLEEKKQGLLNKIAELGKELPLNTLDELIDKFGGPEHVSEMTGRKGRVVRRPDGSVRYESRAEQAHTIDQINVKEKDRFMNGEKLVAIISEAASSGISLQADRRVKNQRRRVHMTLELPWSADRAIQQFGRTHRSNQVTAPEYIFLISELAGERRFASIVAKRLESLGALTHGDRRATESRDLSKYNFENKYGTKALDKITKAILGQIESKVPPPQDYPGGDAMFFRGKQVLYCNITKFLNRILGLEVHKQNSLFQYFTDNFDYLIEKDKKEGKYDMGILDLAPGNDQIYEETQEKFLTAGNPQDGQVILYKVTVQGQERNMIIYKPNIGKQAQTESLENLQQKYRKVCSNEAQDSWENQFTFSFRKCSHANWNGRCKKVEEGQECLMGTRLRQYHMLCGALLRVWKHVSDVVADVTSSSILQIVRLKTKDSSKQVGESTC</sequence>
<dbReference type="PANTHER" id="PTHR12706">
    <property type="entry name" value="STRAWBERRY NOTCH-RELATED"/>
    <property type="match status" value="1"/>
</dbReference>
<keyword evidence="3" id="KW-0221">Differentiation</keyword>
<dbReference type="InterPro" id="IPR057332">
    <property type="entry name" value="SBNO_a/b_dom"/>
</dbReference>
<reference evidence="12" key="2">
    <citation type="submission" date="2025-09" db="UniProtKB">
        <authorList>
            <consortium name="Ensembl"/>
        </authorList>
    </citation>
    <scope>IDENTIFICATION</scope>
</reference>
<dbReference type="Ensembl" id="ENSSRHT00000058978.1">
    <property type="protein sequence ID" value="ENSSRHP00000057375.1"/>
    <property type="gene ID" value="ENSSRHG00000028585.1"/>
</dbReference>
<dbReference type="Pfam" id="PF13871">
    <property type="entry name" value="Helicase_C_4"/>
    <property type="match status" value="1"/>
</dbReference>
<dbReference type="FunFam" id="3.40.50.300:FF:000342">
    <property type="entry name" value="Protein strawberry notch homolog 2"/>
    <property type="match status" value="1"/>
</dbReference>
<dbReference type="GO" id="GO:0006355">
    <property type="term" value="P:regulation of DNA-templated transcription"/>
    <property type="evidence" value="ECO:0007669"/>
    <property type="project" value="InterPro"/>
</dbReference>
<dbReference type="GO" id="GO:0042393">
    <property type="term" value="F:histone binding"/>
    <property type="evidence" value="ECO:0007669"/>
    <property type="project" value="TreeGrafter"/>
</dbReference>
<evidence type="ECO:0000256" key="4">
    <source>
        <dbReference type="ARBA" id="ARBA00022855"/>
    </source>
</evidence>
<comment type="subunit">
    <text evidence="9">Interacts with TAL1; this interaction inhibits TAL1 occupancy of the DCSTAMP promoter, leading to the activation of the DCSTAMP promoter by the transcription factor MITF.</text>
</comment>
<dbReference type="PROSITE" id="PS51192">
    <property type="entry name" value="HELICASE_ATP_BIND_1"/>
    <property type="match status" value="1"/>
</dbReference>
<evidence type="ECO:0000256" key="6">
    <source>
        <dbReference type="ARBA" id="ARBA00023159"/>
    </source>
</evidence>